<reference evidence="1 2" key="1">
    <citation type="journal article" date="2019" name="Int. J. Syst. Evol. Microbiol.">
        <title>The Global Catalogue of Microorganisms (GCM) 10K type strain sequencing project: providing services to taxonomists for standard genome sequencing and annotation.</title>
        <authorList>
            <consortium name="The Broad Institute Genomics Platform"/>
            <consortium name="The Broad Institute Genome Sequencing Center for Infectious Disease"/>
            <person name="Wu L."/>
            <person name="Ma J."/>
        </authorList>
    </citation>
    <scope>NUCLEOTIDE SEQUENCE [LARGE SCALE GENOMIC DNA]</scope>
    <source>
        <strain evidence="1 2">JCM 15910</strain>
    </source>
</reference>
<dbReference type="PANTHER" id="PTHR12526">
    <property type="entry name" value="GLYCOSYLTRANSFERASE"/>
    <property type="match status" value="1"/>
</dbReference>
<gene>
    <name evidence="1" type="ORF">GCM10009115_17390</name>
</gene>
<dbReference type="Pfam" id="PF13692">
    <property type="entry name" value="Glyco_trans_1_4"/>
    <property type="match status" value="1"/>
</dbReference>
<accession>A0ABN1M4C9</accession>
<keyword evidence="2" id="KW-1185">Reference proteome</keyword>
<sequence length="357" mass="39200">MKSVLALTRYGSLGASSRVRFALYEEQLRQAGYSLTLSPFFDDEYLRNLYAGRPRSSAAVAAAFRRRLGALRGARNFDLLWIEKELFPFAPGFVERLARRPYVVDFDDAIFHNYDRSSNPAVRALLANKLDALLKRAAAVTAGNRYLADYAAAHGARDILILPTVVDTGVYRPHPAGAAPSHDLLLGWIGSPATRHLLQNIVPVLNEAARQMPLRLVTVGIAPLDDATFPVIAEDWTPERETELLAQIDAGIMPLTDSPFERGKCGYKLIQYMALGKPVIASDVGVNGEIVTPEVGHLARSDAEWIAAIKAVAADRDKSRAMGVAARARAESHYSLNANAPRLIELFDRITARQSPR</sequence>
<name>A0ABN1M4C9_9SPHN</name>
<organism evidence="1 2">
    <name type="scientific">Sphingopyxis soli</name>
    <dbReference type="NCBI Taxonomy" id="592051"/>
    <lineage>
        <taxon>Bacteria</taxon>
        <taxon>Pseudomonadati</taxon>
        <taxon>Pseudomonadota</taxon>
        <taxon>Alphaproteobacteria</taxon>
        <taxon>Sphingomonadales</taxon>
        <taxon>Sphingomonadaceae</taxon>
        <taxon>Sphingopyxis</taxon>
    </lineage>
</organism>
<comment type="caution">
    <text evidence="1">The sequence shown here is derived from an EMBL/GenBank/DDBJ whole genome shotgun (WGS) entry which is preliminary data.</text>
</comment>
<protein>
    <submittedName>
        <fullName evidence="1">Glycosyltransferase family 4 protein</fullName>
    </submittedName>
</protein>
<dbReference type="RefSeq" id="WP_215353282.1">
    <property type="nucleotide sequence ID" value="NZ_BAAAFE010000007.1"/>
</dbReference>
<dbReference type="Gene3D" id="3.40.50.2000">
    <property type="entry name" value="Glycogen Phosphorylase B"/>
    <property type="match status" value="2"/>
</dbReference>
<evidence type="ECO:0000313" key="1">
    <source>
        <dbReference type="EMBL" id="GAA0864124.1"/>
    </source>
</evidence>
<dbReference type="PANTHER" id="PTHR12526:SF600">
    <property type="entry name" value="GLYCOSYL TRANSFERASE GROUP 1"/>
    <property type="match status" value="1"/>
</dbReference>
<evidence type="ECO:0000313" key="2">
    <source>
        <dbReference type="Proteomes" id="UP001500738"/>
    </source>
</evidence>
<dbReference type="Proteomes" id="UP001500738">
    <property type="component" value="Unassembled WGS sequence"/>
</dbReference>
<dbReference type="CDD" id="cd03801">
    <property type="entry name" value="GT4_PimA-like"/>
    <property type="match status" value="1"/>
</dbReference>
<dbReference type="EMBL" id="BAAAFE010000007">
    <property type="protein sequence ID" value="GAA0864124.1"/>
    <property type="molecule type" value="Genomic_DNA"/>
</dbReference>
<dbReference type="SUPFAM" id="SSF53756">
    <property type="entry name" value="UDP-Glycosyltransferase/glycogen phosphorylase"/>
    <property type="match status" value="1"/>
</dbReference>
<proteinExistence type="predicted"/>